<keyword evidence="1" id="KW-1133">Transmembrane helix</keyword>
<organism evidence="2 3">
    <name type="scientific">Halobellus salinus</name>
    <dbReference type="NCBI Taxonomy" id="931585"/>
    <lineage>
        <taxon>Archaea</taxon>
        <taxon>Methanobacteriati</taxon>
        <taxon>Methanobacteriota</taxon>
        <taxon>Stenosarchaea group</taxon>
        <taxon>Halobacteria</taxon>
        <taxon>Halobacteriales</taxon>
        <taxon>Haloferacaceae</taxon>
        <taxon>Halobellus</taxon>
    </lineage>
</organism>
<proteinExistence type="predicted"/>
<feature type="transmembrane region" description="Helical" evidence="1">
    <location>
        <begin position="53"/>
        <end position="73"/>
    </location>
</feature>
<name>A0A830E9C0_9EURY</name>
<protein>
    <submittedName>
        <fullName evidence="2">Uncharacterized protein</fullName>
    </submittedName>
</protein>
<dbReference type="EMBL" id="BMOC01000005">
    <property type="protein sequence ID" value="GGJ03044.1"/>
    <property type="molecule type" value="Genomic_DNA"/>
</dbReference>
<comment type="caution">
    <text evidence="2">The sequence shown here is derived from an EMBL/GenBank/DDBJ whole genome shotgun (WGS) entry which is preliminary data.</text>
</comment>
<reference evidence="2" key="2">
    <citation type="submission" date="2020-09" db="EMBL/GenBank/DDBJ databases">
        <authorList>
            <person name="Sun Q."/>
            <person name="Ohkuma M."/>
        </authorList>
    </citation>
    <scope>NUCLEOTIDE SEQUENCE</scope>
    <source>
        <strain evidence="2">JCM 14359</strain>
    </source>
</reference>
<keyword evidence="3" id="KW-1185">Reference proteome</keyword>
<sequence>MTAGRTPIGRTRVPAHKTALLRRVQPTESMRRVIYIRWRRTGKMMLDDLRRGAAFVLYQITLAFGILAMPVALGAQRLGLTLPIRRLVESAERAYRSGSR</sequence>
<dbReference type="AlphaFoldDB" id="A0A830E9C0"/>
<keyword evidence="1" id="KW-0472">Membrane</keyword>
<evidence type="ECO:0000313" key="3">
    <source>
        <dbReference type="Proteomes" id="UP000653099"/>
    </source>
</evidence>
<reference evidence="2" key="1">
    <citation type="journal article" date="2014" name="Int. J. Syst. Evol. Microbiol.">
        <title>Complete genome sequence of Corynebacterium casei LMG S-19264T (=DSM 44701T), isolated from a smear-ripened cheese.</title>
        <authorList>
            <consortium name="US DOE Joint Genome Institute (JGI-PGF)"/>
            <person name="Walter F."/>
            <person name="Albersmeier A."/>
            <person name="Kalinowski J."/>
            <person name="Ruckert C."/>
        </authorList>
    </citation>
    <scope>NUCLEOTIDE SEQUENCE</scope>
    <source>
        <strain evidence="2">JCM 14359</strain>
    </source>
</reference>
<accession>A0A830E9C0</accession>
<evidence type="ECO:0000256" key="1">
    <source>
        <dbReference type="SAM" id="Phobius"/>
    </source>
</evidence>
<dbReference type="Proteomes" id="UP000653099">
    <property type="component" value="Unassembled WGS sequence"/>
</dbReference>
<keyword evidence="1" id="KW-0812">Transmembrane</keyword>
<gene>
    <name evidence="2" type="ORF">GCM10008995_11060</name>
</gene>
<evidence type="ECO:0000313" key="2">
    <source>
        <dbReference type="EMBL" id="GGJ03044.1"/>
    </source>
</evidence>